<proteinExistence type="predicted"/>
<dbReference type="Gene3D" id="3.30.70.870">
    <property type="entry name" value="Elongation Factor G (Translational Gtpase), domain 3"/>
    <property type="match status" value="1"/>
</dbReference>
<keyword evidence="2" id="KW-0547">Nucleotide-binding</keyword>
<keyword evidence="3 7" id="KW-0251">Elongation factor</keyword>
<organism evidence="7 8">
    <name type="scientific">Trichonephila inaurata madagascariensis</name>
    <dbReference type="NCBI Taxonomy" id="2747483"/>
    <lineage>
        <taxon>Eukaryota</taxon>
        <taxon>Metazoa</taxon>
        <taxon>Ecdysozoa</taxon>
        <taxon>Arthropoda</taxon>
        <taxon>Chelicerata</taxon>
        <taxon>Arachnida</taxon>
        <taxon>Araneae</taxon>
        <taxon>Araneomorphae</taxon>
        <taxon>Entelegynae</taxon>
        <taxon>Araneoidea</taxon>
        <taxon>Nephilidae</taxon>
        <taxon>Trichonephila</taxon>
        <taxon>Trichonephila inaurata</taxon>
    </lineage>
</organism>
<keyword evidence="5" id="KW-0342">GTP-binding</keyword>
<accession>A0A8X7BX90</accession>
<evidence type="ECO:0000256" key="5">
    <source>
        <dbReference type="ARBA" id="ARBA00023134"/>
    </source>
</evidence>
<dbReference type="PANTHER" id="PTHR42908:SF10">
    <property type="entry name" value="EUKARYOTIC TRANSLATION ELONGATION FACTOR 2"/>
    <property type="match status" value="1"/>
</dbReference>
<dbReference type="Gene3D" id="2.40.70.10">
    <property type="entry name" value="Acid Proteases"/>
    <property type="match status" value="1"/>
</dbReference>
<reference evidence="7" key="1">
    <citation type="submission" date="2020-08" db="EMBL/GenBank/DDBJ databases">
        <title>Multicomponent nature underlies the extraordinary mechanical properties of spider dragline silk.</title>
        <authorList>
            <person name="Kono N."/>
            <person name="Nakamura H."/>
            <person name="Mori M."/>
            <person name="Yoshida Y."/>
            <person name="Ohtoshi R."/>
            <person name="Malay A.D."/>
            <person name="Moran D.A.P."/>
            <person name="Tomita M."/>
            <person name="Numata K."/>
            <person name="Arakawa K."/>
        </authorList>
    </citation>
    <scope>NUCLEOTIDE SEQUENCE</scope>
</reference>
<evidence type="ECO:0000256" key="2">
    <source>
        <dbReference type="ARBA" id="ARBA00022741"/>
    </source>
</evidence>
<name>A0A8X7BX90_9ARAC</name>
<dbReference type="InterPro" id="IPR021109">
    <property type="entry name" value="Peptidase_aspartic_dom_sf"/>
</dbReference>
<dbReference type="GO" id="GO:0003746">
    <property type="term" value="F:translation elongation factor activity"/>
    <property type="evidence" value="ECO:0007669"/>
    <property type="project" value="UniProtKB-KW"/>
</dbReference>
<evidence type="ECO:0000313" key="8">
    <source>
        <dbReference type="Proteomes" id="UP000886998"/>
    </source>
</evidence>
<keyword evidence="8" id="KW-1185">Reference proteome</keyword>
<evidence type="ECO:0000256" key="1">
    <source>
        <dbReference type="ARBA" id="ARBA00022490"/>
    </source>
</evidence>
<dbReference type="SUPFAM" id="SSF50630">
    <property type="entry name" value="Acid proteases"/>
    <property type="match status" value="1"/>
</dbReference>
<dbReference type="AlphaFoldDB" id="A0A8X7BX90"/>
<gene>
    <name evidence="7" type="primary">EEF2</name>
    <name evidence="7" type="ORF">TNIN_327481</name>
</gene>
<dbReference type="GO" id="GO:0005525">
    <property type="term" value="F:GTP binding"/>
    <property type="evidence" value="ECO:0007669"/>
    <property type="project" value="UniProtKB-KW"/>
</dbReference>
<dbReference type="FunFam" id="3.30.70.870:FF:000002">
    <property type="entry name" value="Translation elongation factor 2"/>
    <property type="match status" value="1"/>
</dbReference>
<protein>
    <submittedName>
        <fullName evidence="7">Elongation factor 2</fullName>
    </submittedName>
</protein>
<dbReference type="PANTHER" id="PTHR42908">
    <property type="entry name" value="TRANSLATION ELONGATION FACTOR-RELATED"/>
    <property type="match status" value="1"/>
</dbReference>
<dbReference type="GO" id="GO:1990904">
    <property type="term" value="C:ribonucleoprotein complex"/>
    <property type="evidence" value="ECO:0007669"/>
    <property type="project" value="TreeGrafter"/>
</dbReference>
<dbReference type="OrthoDB" id="364892at2759"/>
<evidence type="ECO:0000313" key="7">
    <source>
        <dbReference type="EMBL" id="GFY46007.1"/>
    </source>
</evidence>
<keyword evidence="1" id="KW-0963">Cytoplasm</keyword>
<feature type="region of interest" description="Disordered" evidence="6">
    <location>
        <begin position="338"/>
        <end position="357"/>
    </location>
</feature>
<sequence>MRDCETVSEYFLKMKELYNSGKIDGSAFMHYVIKDALIDSGSRVILIRKSVCNKINHVQLFPSNSTLSGFINNKVRLFGYFKDDILIDDLKCSVEICVVDDDAMFYDVIIGLNALMHGETINKENGFTIKNKPKCNENSKNKSITPNFVPVKKDSLHVKDDQRTVTVSPVVKVAVELQNPSDLPKLEDGLKHLEKFDPMIQCIIEKHDAYIVSDSEELDLENCLKDVKEDKAYIPLKKTNPLAVVPENMPKEVKRRAHEKRRPRIKERKDYYFIYERKQKIENSIANCDHRVLANHKRRKKEDVPLKIYHTDHLGPHRLTNFEERVMEQTVRFEQDLQELTTKDAEDTAKDEQIKIR</sequence>
<dbReference type="SUPFAM" id="SSF54980">
    <property type="entry name" value="EF-G C-terminal domain-like"/>
    <property type="match status" value="1"/>
</dbReference>
<dbReference type="GO" id="GO:0003924">
    <property type="term" value="F:GTPase activity"/>
    <property type="evidence" value="ECO:0007669"/>
    <property type="project" value="TreeGrafter"/>
</dbReference>
<comment type="caution">
    <text evidence="7">The sequence shown here is derived from an EMBL/GenBank/DDBJ whole genome shotgun (WGS) entry which is preliminary data.</text>
</comment>
<dbReference type="EMBL" id="BMAV01005177">
    <property type="protein sequence ID" value="GFY46007.1"/>
    <property type="molecule type" value="Genomic_DNA"/>
</dbReference>
<dbReference type="Proteomes" id="UP000886998">
    <property type="component" value="Unassembled WGS sequence"/>
</dbReference>
<dbReference type="GO" id="GO:0043022">
    <property type="term" value="F:ribosome binding"/>
    <property type="evidence" value="ECO:0007669"/>
    <property type="project" value="TreeGrafter"/>
</dbReference>
<dbReference type="GO" id="GO:0005829">
    <property type="term" value="C:cytosol"/>
    <property type="evidence" value="ECO:0007669"/>
    <property type="project" value="TreeGrafter"/>
</dbReference>
<keyword evidence="4" id="KW-0648">Protein biosynthesis</keyword>
<dbReference type="InterPro" id="IPR035647">
    <property type="entry name" value="EFG_III/V"/>
</dbReference>
<evidence type="ECO:0000256" key="4">
    <source>
        <dbReference type="ARBA" id="ARBA00022917"/>
    </source>
</evidence>
<evidence type="ECO:0000256" key="3">
    <source>
        <dbReference type="ARBA" id="ARBA00022768"/>
    </source>
</evidence>
<evidence type="ECO:0000256" key="6">
    <source>
        <dbReference type="SAM" id="MobiDB-lite"/>
    </source>
</evidence>